<dbReference type="Proteomes" id="UP001209540">
    <property type="component" value="Unassembled WGS sequence"/>
</dbReference>
<dbReference type="InterPro" id="IPR018359">
    <property type="entry name" value="Bromodomain_CS"/>
</dbReference>
<evidence type="ECO:0000313" key="5">
    <source>
        <dbReference type="EMBL" id="KAI9249397.1"/>
    </source>
</evidence>
<dbReference type="AlphaFoldDB" id="A0AAD5K3L6"/>
<proteinExistence type="predicted"/>
<keyword evidence="6" id="KW-1185">Reference proteome</keyword>
<dbReference type="PROSITE" id="PS00633">
    <property type="entry name" value="BROMODOMAIN_1"/>
    <property type="match status" value="1"/>
</dbReference>
<dbReference type="GO" id="GO:0006355">
    <property type="term" value="P:regulation of DNA-templated transcription"/>
    <property type="evidence" value="ECO:0007669"/>
    <property type="project" value="TreeGrafter"/>
</dbReference>
<dbReference type="Pfam" id="PF00439">
    <property type="entry name" value="Bromodomain"/>
    <property type="match status" value="2"/>
</dbReference>
<reference evidence="5" key="2">
    <citation type="submission" date="2023-02" db="EMBL/GenBank/DDBJ databases">
        <authorList>
            <consortium name="DOE Joint Genome Institute"/>
            <person name="Mondo S.J."/>
            <person name="Chang Y."/>
            <person name="Wang Y."/>
            <person name="Ahrendt S."/>
            <person name="Andreopoulos W."/>
            <person name="Barry K."/>
            <person name="Beard J."/>
            <person name="Benny G.L."/>
            <person name="Blankenship S."/>
            <person name="Bonito G."/>
            <person name="Cuomo C."/>
            <person name="Desiro A."/>
            <person name="Gervers K.A."/>
            <person name="Hundley H."/>
            <person name="Kuo A."/>
            <person name="LaButti K."/>
            <person name="Lang B.F."/>
            <person name="Lipzen A."/>
            <person name="O'Donnell K."/>
            <person name="Pangilinan J."/>
            <person name="Reynolds N."/>
            <person name="Sandor L."/>
            <person name="Smith M.W."/>
            <person name="Tsang A."/>
            <person name="Grigoriev I.V."/>
            <person name="Stajich J.E."/>
            <person name="Spatafora J.W."/>
        </authorList>
    </citation>
    <scope>NUCLEOTIDE SEQUENCE</scope>
    <source>
        <strain evidence="5">RSA 2281</strain>
    </source>
</reference>
<dbReference type="InterPro" id="IPR036427">
    <property type="entry name" value="Bromodomain-like_sf"/>
</dbReference>
<feature type="domain" description="Bromo" evidence="4">
    <location>
        <begin position="165"/>
        <end position="237"/>
    </location>
</feature>
<dbReference type="InterPro" id="IPR050935">
    <property type="entry name" value="Bromo_chromatin_reader"/>
</dbReference>
<reference evidence="5" key="1">
    <citation type="journal article" date="2022" name="IScience">
        <title>Evolution of zygomycete secretomes and the origins of terrestrial fungal ecologies.</title>
        <authorList>
            <person name="Chang Y."/>
            <person name="Wang Y."/>
            <person name="Mondo S."/>
            <person name="Ahrendt S."/>
            <person name="Andreopoulos W."/>
            <person name="Barry K."/>
            <person name="Beard J."/>
            <person name="Benny G.L."/>
            <person name="Blankenship S."/>
            <person name="Bonito G."/>
            <person name="Cuomo C."/>
            <person name="Desiro A."/>
            <person name="Gervers K.A."/>
            <person name="Hundley H."/>
            <person name="Kuo A."/>
            <person name="LaButti K."/>
            <person name="Lang B.F."/>
            <person name="Lipzen A."/>
            <person name="O'Donnell K."/>
            <person name="Pangilinan J."/>
            <person name="Reynolds N."/>
            <person name="Sandor L."/>
            <person name="Smith M.E."/>
            <person name="Tsang A."/>
            <person name="Grigoriev I.V."/>
            <person name="Stajich J.E."/>
            <person name="Spatafora J.W."/>
        </authorList>
    </citation>
    <scope>NUCLEOTIDE SEQUENCE</scope>
    <source>
        <strain evidence="5">RSA 2281</strain>
    </source>
</reference>
<evidence type="ECO:0000256" key="3">
    <source>
        <dbReference type="SAM" id="Phobius"/>
    </source>
</evidence>
<keyword evidence="3" id="KW-1133">Transmembrane helix</keyword>
<dbReference type="InterPro" id="IPR001487">
    <property type="entry name" value="Bromodomain"/>
</dbReference>
<evidence type="ECO:0000313" key="6">
    <source>
        <dbReference type="Proteomes" id="UP001209540"/>
    </source>
</evidence>
<dbReference type="PANTHER" id="PTHR22880:SF225">
    <property type="entry name" value="BROMODOMAIN-CONTAINING PROTEIN BET-1-RELATED"/>
    <property type="match status" value="1"/>
</dbReference>
<dbReference type="SMART" id="SM00297">
    <property type="entry name" value="BROMO"/>
    <property type="match status" value="2"/>
</dbReference>
<evidence type="ECO:0000259" key="4">
    <source>
        <dbReference type="PROSITE" id="PS50014"/>
    </source>
</evidence>
<dbReference type="SUPFAM" id="SSF47370">
    <property type="entry name" value="Bromodomain"/>
    <property type="match status" value="2"/>
</dbReference>
<gene>
    <name evidence="5" type="ORF">BDA99DRAFT_218044</name>
</gene>
<dbReference type="GO" id="GO:0005634">
    <property type="term" value="C:nucleus"/>
    <property type="evidence" value="ECO:0007669"/>
    <property type="project" value="TreeGrafter"/>
</dbReference>
<organism evidence="5 6">
    <name type="scientific">Phascolomyces articulosus</name>
    <dbReference type="NCBI Taxonomy" id="60185"/>
    <lineage>
        <taxon>Eukaryota</taxon>
        <taxon>Fungi</taxon>
        <taxon>Fungi incertae sedis</taxon>
        <taxon>Mucoromycota</taxon>
        <taxon>Mucoromycotina</taxon>
        <taxon>Mucoromycetes</taxon>
        <taxon>Mucorales</taxon>
        <taxon>Lichtheimiaceae</taxon>
        <taxon>Phascolomyces</taxon>
    </lineage>
</organism>
<keyword evidence="3" id="KW-0472">Membrane</keyword>
<dbReference type="PRINTS" id="PR00503">
    <property type="entry name" value="BROMODOMAIN"/>
</dbReference>
<protein>
    <submittedName>
        <fullName evidence="5">Bromodomain-containing protein</fullName>
    </submittedName>
</protein>
<dbReference type="Gene3D" id="1.20.920.10">
    <property type="entry name" value="Bromodomain-like"/>
    <property type="match status" value="2"/>
</dbReference>
<keyword evidence="3" id="KW-0812">Transmembrane</keyword>
<accession>A0AAD5K3L6</accession>
<dbReference type="EMBL" id="JAIXMP010000035">
    <property type="protein sequence ID" value="KAI9249397.1"/>
    <property type="molecule type" value="Genomic_DNA"/>
</dbReference>
<evidence type="ECO:0000256" key="1">
    <source>
        <dbReference type="ARBA" id="ARBA00023117"/>
    </source>
</evidence>
<name>A0AAD5K3L6_9FUNG</name>
<feature type="domain" description="Bromo" evidence="4">
    <location>
        <begin position="43"/>
        <end position="115"/>
    </location>
</feature>
<dbReference type="GO" id="GO:0000785">
    <property type="term" value="C:chromatin"/>
    <property type="evidence" value="ECO:0007669"/>
    <property type="project" value="TreeGrafter"/>
</dbReference>
<evidence type="ECO:0000256" key="2">
    <source>
        <dbReference type="PROSITE-ProRule" id="PRU00035"/>
    </source>
</evidence>
<comment type="caution">
    <text evidence="5">The sequence shown here is derived from an EMBL/GenBank/DDBJ whole genome shotgun (WGS) entry which is preliminary data.</text>
</comment>
<sequence length="303" mass="35091">MLGHSVCLPSPASIETEAASNMNPTTLSPADKRFISTTLSTLKKNKNSLYFREPVDPIALNCPDYFDIIKHPMDLSTAQSKLDNDQYDSIDAFILDMRLVFDNCHKYNNPADIVGQSGKKLEEAFEKCLLKRPSATVVVRDSQDIMPDDEFRLCENALIEMQKKKHSHCNWAFLNPVDATAWGATDYHVIIKRPMDLSTIEKKLNEFQYANEDEFVADVRLMFQNCYTYNEPSHPVHDQGKQLEKIFDTYWKKAHRTPSSKGVCVCHLHVIYFFINYDLFVLFWSCFYFYDLGKKNIRKIIIL</sequence>
<dbReference type="PANTHER" id="PTHR22880">
    <property type="entry name" value="FALZ-RELATED BROMODOMAIN-CONTAINING PROTEINS"/>
    <property type="match status" value="1"/>
</dbReference>
<dbReference type="GO" id="GO:0006338">
    <property type="term" value="P:chromatin remodeling"/>
    <property type="evidence" value="ECO:0007669"/>
    <property type="project" value="TreeGrafter"/>
</dbReference>
<dbReference type="PROSITE" id="PS50014">
    <property type="entry name" value="BROMODOMAIN_2"/>
    <property type="match status" value="2"/>
</dbReference>
<feature type="transmembrane region" description="Helical" evidence="3">
    <location>
        <begin position="270"/>
        <end position="290"/>
    </location>
</feature>
<keyword evidence="1 2" id="KW-0103">Bromodomain</keyword>